<proteinExistence type="predicted"/>
<evidence type="ECO:0000313" key="2">
    <source>
        <dbReference type="Ensembl" id="ENSGAGP00000003397.1"/>
    </source>
</evidence>
<protein>
    <submittedName>
        <fullName evidence="2">Uncharacterized protein</fullName>
    </submittedName>
</protein>
<name>A0A452GNG4_9SAUR</name>
<feature type="compositionally biased region" description="Polar residues" evidence="1">
    <location>
        <begin position="101"/>
        <end position="111"/>
    </location>
</feature>
<evidence type="ECO:0000313" key="3">
    <source>
        <dbReference type="Proteomes" id="UP000291020"/>
    </source>
</evidence>
<reference evidence="2" key="3">
    <citation type="submission" date="2025-09" db="UniProtKB">
        <authorList>
            <consortium name="Ensembl"/>
        </authorList>
    </citation>
    <scope>IDENTIFICATION</scope>
</reference>
<accession>A0A452GNG4</accession>
<sequence>MLLTILSRDMDVISSSHYEEHTFLTGYLFYEGILILSLKPLILATGVIRASFRLICPIPRNRAPCLRGPRSLGTFFFKLTPAPWLRSAQGLSMERGKSRSLGWSSGQSTAS</sequence>
<dbReference type="Proteomes" id="UP000291020">
    <property type="component" value="Unassembled WGS sequence"/>
</dbReference>
<evidence type="ECO:0000256" key="1">
    <source>
        <dbReference type="SAM" id="MobiDB-lite"/>
    </source>
</evidence>
<organism evidence="2 3">
    <name type="scientific">Gopherus agassizii</name>
    <name type="common">Agassiz's desert tortoise</name>
    <dbReference type="NCBI Taxonomy" id="38772"/>
    <lineage>
        <taxon>Eukaryota</taxon>
        <taxon>Metazoa</taxon>
        <taxon>Chordata</taxon>
        <taxon>Craniata</taxon>
        <taxon>Vertebrata</taxon>
        <taxon>Euteleostomi</taxon>
        <taxon>Archelosauria</taxon>
        <taxon>Testudinata</taxon>
        <taxon>Testudines</taxon>
        <taxon>Cryptodira</taxon>
        <taxon>Durocryptodira</taxon>
        <taxon>Testudinoidea</taxon>
        <taxon>Testudinidae</taxon>
        <taxon>Gopherus</taxon>
    </lineage>
</organism>
<dbReference type="AlphaFoldDB" id="A0A452GNG4"/>
<feature type="region of interest" description="Disordered" evidence="1">
    <location>
        <begin position="90"/>
        <end position="111"/>
    </location>
</feature>
<reference evidence="3" key="1">
    <citation type="journal article" date="2017" name="PLoS ONE">
        <title>The Agassiz's desert tortoise genome provides a resource for the conservation of a threatened species.</title>
        <authorList>
            <person name="Tollis M."/>
            <person name="DeNardo D.F."/>
            <person name="Cornelius J.A."/>
            <person name="Dolby G.A."/>
            <person name="Edwards T."/>
            <person name="Henen B.T."/>
            <person name="Karl A.E."/>
            <person name="Murphy R.W."/>
            <person name="Kusumi K."/>
        </authorList>
    </citation>
    <scope>NUCLEOTIDE SEQUENCE [LARGE SCALE GENOMIC DNA]</scope>
</reference>
<reference evidence="2" key="2">
    <citation type="submission" date="2025-08" db="UniProtKB">
        <authorList>
            <consortium name="Ensembl"/>
        </authorList>
    </citation>
    <scope>IDENTIFICATION</scope>
</reference>
<keyword evidence="3" id="KW-1185">Reference proteome</keyword>
<dbReference type="Ensembl" id="ENSGAGT00000003918.1">
    <property type="protein sequence ID" value="ENSGAGP00000003397.1"/>
    <property type="gene ID" value="ENSGAGG00000002748.1"/>
</dbReference>